<sequence>MANEMDGLEEDAAMSETDFLCQENKALRGRLEELTKELADSEEKRVILPQEMSKLTPSVLLFVMSDVQARNGTKPELIRIRNENTSLHDENTSLTRMRRGEGSRNLGKR</sequence>
<evidence type="ECO:0000313" key="4">
    <source>
        <dbReference type="Proteomes" id="UP001168146"/>
    </source>
</evidence>
<evidence type="ECO:0000313" key="3">
    <source>
        <dbReference type="EMBL" id="KAK0302196.1"/>
    </source>
</evidence>
<reference evidence="3" key="1">
    <citation type="submission" date="2021-12" db="EMBL/GenBank/DDBJ databases">
        <title>Black yeast isolated from Biological Soil Crust.</title>
        <authorList>
            <person name="Kurbessoian T."/>
        </authorList>
    </citation>
    <scope>NUCLEOTIDE SEQUENCE</scope>
    <source>
        <strain evidence="3">CCFEE 5208</strain>
    </source>
</reference>
<feature type="region of interest" description="Disordered" evidence="2">
    <location>
        <begin position="83"/>
        <end position="109"/>
    </location>
</feature>
<evidence type="ECO:0000256" key="1">
    <source>
        <dbReference type="SAM" id="Coils"/>
    </source>
</evidence>
<accession>A0AAN6F6X1</accession>
<name>A0AAN6F6X1_9PEZI</name>
<dbReference type="EMBL" id="JASUXU010000207">
    <property type="protein sequence ID" value="KAK0302196.1"/>
    <property type="molecule type" value="Genomic_DNA"/>
</dbReference>
<keyword evidence="1" id="KW-0175">Coiled coil</keyword>
<organism evidence="3 4">
    <name type="scientific">Friedmanniomyces endolithicus</name>
    <dbReference type="NCBI Taxonomy" id="329885"/>
    <lineage>
        <taxon>Eukaryota</taxon>
        <taxon>Fungi</taxon>
        <taxon>Dikarya</taxon>
        <taxon>Ascomycota</taxon>
        <taxon>Pezizomycotina</taxon>
        <taxon>Dothideomycetes</taxon>
        <taxon>Dothideomycetidae</taxon>
        <taxon>Mycosphaerellales</taxon>
        <taxon>Teratosphaeriaceae</taxon>
        <taxon>Friedmanniomyces</taxon>
    </lineage>
</organism>
<evidence type="ECO:0000256" key="2">
    <source>
        <dbReference type="SAM" id="MobiDB-lite"/>
    </source>
</evidence>
<comment type="caution">
    <text evidence="3">The sequence shown here is derived from an EMBL/GenBank/DDBJ whole genome shotgun (WGS) entry which is preliminary data.</text>
</comment>
<feature type="coiled-coil region" evidence="1">
    <location>
        <begin position="17"/>
        <end position="44"/>
    </location>
</feature>
<proteinExistence type="predicted"/>
<dbReference type="Proteomes" id="UP001168146">
    <property type="component" value="Unassembled WGS sequence"/>
</dbReference>
<dbReference type="AlphaFoldDB" id="A0AAN6F6X1"/>
<gene>
    <name evidence="3" type="ORF">LTR82_017957</name>
</gene>
<protein>
    <submittedName>
        <fullName evidence="3">Uncharacterized protein</fullName>
    </submittedName>
</protein>